<name>A0A803RAE9_CANSA</name>
<keyword evidence="3" id="KW-1185">Reference proteome</keyword>
<accession>A0A803RAE9</accession>
<dbReference type="AlphaFoldDB" id="A0A803RAE9"/>
<keyword evidence="1" id="KW-1133">Transmembrane helix</keyword>
<reference evidence="3" key="1">
    <citation type="submission" date="2018-11" db="EMBL/GenBank/DDBJ databases">
        <authorList>
            <person name="Grassa J C."/>
        </authorList>
    </citation>
    <scope>NUCLEOTIDE SEQUENCE [LARGE SCALE GENOMIC DNA]</scope>
</reference>
<sequence length="60" mass="7128">MPHRVRFELFGIKIMKILNDKTYKGGRPWLVDLGLTFAIFLFYHFCISFSQKRQFSNSAI</sequence>
<organism evidence="2 3">
    <name type="scientific">Cannabis sativa</name>
    <name type="common">Hemp</name>
    <name type="synonym">Marijuana</name>
    <dbReference type="NCBI Taxonomy" id="3483"/>
    <lineage>
        <taxon>Eukaryota</taxon>
        <taxon>Viridiplantae</taxon>
        <taxon>Streptophyta</taxon>
        <taxon>Embryophyta</taxon>
        <taxon>Tracheophyta</taxon>
        <taxon>Spermatophyta</taxon>
        <taxon>Magnoliopsida</taxon>
        <taxon>eudicotyledons</taxon>
        <taxon>Gunneridae</taxon>
        <taxon>Pentapetalae</taxon>
        <taxon>rosids</taxon>
        <taxon>fabids</taxon>
        <taxon>Rosales</taxon>
        <taxon>Cannabaceae</taxon>
        <taxon>Cannabis</taxon>
    </lineage>
</organism>
<dbReference type="EnsemblPlants" id="novel_model_7024_5bd9a17a.1.5bd9b13d">
    <property type="protein sequence ID" value="cds.novel_model_7024_5bd9a17a.1.5bd9b13d"/>
    <property type="gene ID" value="novel_gene_3697_5bd9a17a"/>
</dbReference>
<feature type="transmembrane region" description="Helical" evidence="1">
    <location>
        <begin position="29"/>
        <end position="47"/>
    </location>
</feature>
<accession>A0A803RAF1</accession>
<dbReference type="Gramene" id="novel_model_7021_5bd9a17a">
    <property type="protein sequence ID" value="cds.novel_model_7021_5bd9a17a"/>
    <property type="gene ID" value="novel_gene_3697_5bd9a17a"/>
</dbReference>
<dbReference type="EnsemblPlants" id="novel_model_7023_5bd9a17a.2.5bd9b13d">
    <property type="protein sequence ID" value="cds.novel_model_7023_5bd9a17a.2.5bd9b13d"/>
    <property type="gene ID" value="novel_gene_3697_5bd9a17a"/>
</dbReference>
<protein>
    <submittedName>
        <fullName evidence="2">Uncharacterized protein</fullName>
    </submittedName>
</protein>
<keyword evidence="1" id="KW-0472">Membrane</keyword>
<evidence type="ECO:0000313" key="3">
    <source>
        <dbReference type="Proteomes" id="UP000596661"/>
    </source>
</evidence>
<evidence type="ECO:0000313" key="2">
    <source>
        <dbReference type="EnsemblPlants" id="cds.novel_model_7021_5bd9a17a"/>
    </source>
</evidence>
<reference evidence="2" key="2">
    <citation type="submission" date="2021-03" db="UniProtKB">
        <authorList>
            <consortium name="EnsemblPlants"/>
        </authorList>
    </citation>
    <scope>IDENTIFICATION</scope>
</reference>
<accession>A0A803RAF2</accession>
<dbReference type="Proteomes" id="UP000596661">
    <property type="component" value="Unassembled WGS sequence"/>
</dbReference>
<dbReference type="EnsemblPlants" id="novel_model_7021_5bd9a17a">
    <property type="protein sequence ID" value="cds.novel_model_7021_5bd9a17a"/>
    <property type="gene ID" value="novel_gene_3697_5bd9a17a"/>
</dbReference>
<dbReference type="Gramene" id="novel_model_7024_5bd9a17a.1.5bd9b13d">
    <property type="protein sequence ID" value="cds.novel_model_7024_5bd9a17a.1.5bd9b13d"/>
    <property type="gene ID" value="novel_gene_3697_5bd9a17a"/>
</dbReference>
<dbReference type="EMBL" id="UZAU01000811">
    <property type="status" value="NOT_ANNOTATED_CDS"/>
    <property type="molecule type" value="Genomic_DNA"/>
</dbReference>
<evidence type="ECO:0000256" key="1">
    <source>
        <dbReference type="SAM" id="Phobius"/>
    </source>
</evidence>
<dbReference type="Gramene" id="novel_model_7023_5bd9a17a.2.5bd9b13d">
    <property type="protein sequence ID" value="cds.novel_model_7023_5bd9a17a.2.5bd9b13d"/>
    <property type="gene ID" value="novel_gene_3697_5bd9a17a"/>
</dbReference>
<proteinExistence type="predicted"/>
<keyword evidence="1" id="KW-0812">Transmembrane</keyword>